<dbReference type="Proteomes" id="UP000829069">
    <property type="component" value="Chromosome"/>
</dbReference>
<comment type="catalytic activity">
    <reaction evidence="4">
        <text>(R)-pantoate + NADP(+) = 2-dehydropantoate + NADPH + H(+)</text>
        <dbReference type="Rhea" id="RHEA:16233"/>
        <dbReference type="ChEBI" id="CHEBI:11561"/>
        <dbReference type="ChEBI" id="CHEBI:15378"/>
        <dbReference type="ChEBI" id="CHEBI:15980"/>
        <dbReference type="ChEBI" id="CHEBI:57783"/>
        <dbReference type="ChEBI" id="CHEBI:58349"/>
        <dbReference type="EC" id="1.1.1.169"/>
    </reaction>
</comment>
<dbReference type="PANTHER" id="PTHR21708:SF26">
    <property type="entry name" value="2-DEHYDROPANTOATE 2-REDUCTASE"/>
    <property type="match status" value="1"/>
</dbReference>
<dbReference type="PANTHER" id="PTHR21708">
    <property type="entry name" value="PROBABLE 2-DEHYDROPANTOATE 2-REDUCTASE"/>
    <property type="match status" value="1"/>
</dbReference>
<proteinExistence type="inferred from homology"/>
<evidence type="ECO:0000256" key="1">
    <source>
        <dbReference type="ARBA" id="ARBA00007870"/>
    </source>
</evidence>
<dbReference type="SUPFAM" id="SSF51735">
    <property type="entry name" value="NAD(P)-binding Rossmann-fold domains"/>
    <property type="match status" value="1"/>
</dbReference>
<dbReference type="GO" id="GO:0008677">
    <property type="term" value="F:2-dehydropantoate 2-reductase activity"/>
    <property type="evidence" value="ECO:0007669"/>
    <property type="project" value="UniProtKB-EC"/>
</dbReference>
<dbReference type="Gene3D" id="1.10.1040.10">
    <property type="entry name" value="N-(1-d-carboxylethyl)-l-norvaline Dehydrogenase, domain 2"/>
    <property type="match status" value="1"/>
</dbReference>
<sequence>MRILIAGAGATGGGYGARLIEARRDVTFLVRERRAEVLTRDGLTLDATDGRRTLHANAVTAIEAGDYYDLLIVAVKAPALAEVLITAAPAIGPKTMILPVLNGLDHLDALQTAYPGQVLGGLVKIVATLDEAGAVLQMTPLCTMTVGTLDGSTLKDEIREALNVPGIELTVDDDVLTRLWEKWAFIASAGVITCLFRGNIGDIIAAGGEDHILRAIAETEEIARVAGHAVSPASHAQSIGLLTVPGSSFTSSLYRDLQHGDPVESEHILGGLAARARKLLVATPLLDATLLQMRTHHRALERSKQTPQAEASA</sequence>
<evidence type="ECO:0000256" key="4">
    <source>
        <dbReference type="RuleBase" id="RU362068"/>
    </source>
</evidence>
<keyword evidence="8" id="KW-1185">Reference proteome</keyword>
<dbReference type="SUPFAM" id="SSF48179">
    <property type="entry name" value="6-phosphogluconate dehydrogenase C-terminal domain-like"/>
    <property type="match status" value="1"/>
</dbReference>
<keyword evidence="4" id="KW-0566">Pantothenate biosynthesis</keyword>
<dbReference type="Pfam" id="PF02558">
    <property type="entry name" value="ApbA"/>
    <property type="match status" value="1"/>
</dbReference>
<gene>
    <name evidence="7" type="ORF">MNQ99_01175</name>
</gene>
<dbReference type="InterPro" id="IPR008927">
    <property type="entry name" value="6-PGluconate_DH-like_C_sf"/>
</dbReference>
<dbReference type="RefSeq" id="WP_241914128.1">
    <property type="nucleotide sequence ID" value="NZ_CP093326.1"/>
</dbReference>
<reference evidence="7 8" key="1">
    <citation type="submission" date="2022-03" db="EMBL/GenBank/DDBJ databases">
        <title>Isotopic signatures of nitrous oxide derived from detoxification processes.</title>
        <authorList>
            <person name="Behrendt U."/>
            <person name="Buchen C."/>
            <person name="Well R."/>
            <person name="Ulrich A."/>
            <person name="Rohe L."/>
            <person name="Kolb S."/>
            <person name="Schloter M."/>
            <person name="Horn M.A."/>
            <person name="Augustin J."/>
        </authorList>
    </citation>
    <scope>NUCLEOTIDE SEQUENCE [LARGE SCALE GENOMIC DNA]</scope>
    <source>
        <strain evidence="7 8">S4-C24</strain>
    </source>
</reference>
<dbReference type="InterPro" id="IPR003710">
    <property type="entry name" value="ApbA"/>
</dbReference>
<dbReference type="InterPro" id="IPR013328">
    <property type="entry name" value="6PGD_dom2"/>
</dbReference>
<name>A0ABY3WEA6_9MICC</name>
<evidence type="ECO:0000256" key="2">
    <source>
        <dbReference type="ARBA" id="ARBA00022857"/>
    </source>
</evidence>
<comment type="similarity">
    <text evidence="1 4">Belongs to the ketopantoate reductase family.</text>
</comment>
<comment type="pathway">
    <text evidence="4">Cofactor biosynthesis; (R)-pantothenate biosynthesis; (R)-pantoate from 3-methyl-2-oxobutanoate: step 2/2.</text>
</comment>
<evidence type="ECO:0000259" key="5">
    <source>
        <dbReference type="Pfam" id="PF02558"/>
    </source>
</evidence>
<dbReference type="EMBL" id="CP093326">
    <property type="protein sequence ID" value="UNK46024.1"/>
    <property type="molecule type" value="Genomic_DNA"/>
</dbReference>
<dbReference type="InterPro" id="IPR051402">
    <property type="entry name" value="KPR-Related"/>
</dbReference>
<evidence type="ECO:0000256" key="3">
    <source>
        <dbReference type="ARBA" id="ARBA00023002"/>
    </source>
</evidence>
<dbReference type="InterPro" id="IPR036291">
    <property type="entry name" value="NAD(P)-bd_dom_sf"/>
</dbReference>
<dbReference type="NCBIfam" id="TIGR00745">
    <property type="entry name" value="apbA_panE"/>
    <property type="match status" value="1"/>
</dbReference>
<evidence type="ECO:0000313" key="7">
    <source>
        <dbReference type="EMBL" id="UNK46024.1"/>
    </source>
</evidence>
<feature type="domain" description="Ketopantoate reductase C-terminal" evidence="6">
    <location>
        <begin position="174"/>
        <end position="289"/>
    </location>
</feature>
<evidence type="ECO:0000313" key="8">
    <source>
        <dbReference type="Proteomes" id="UP000829069"/>
    </source>
</evidence>
<protein>
    <recommendedName>
        <fullName evidence="4">2-dehydropantoate 2-reductase</fullName>
        <ecNumber evidence="4">1.1.1.169</ecNumber>
    </recommendedName>
    <alternativeName>
        <fullName evidence="4">Ketopantoate reductase</fullName>
    </alternativeName>
</protein>
<evidence type="ECO:0000259" key="6">
    <source>
        <dbReference type="Pfam" id="PF08546"/>
    </source>
</evidence>
<keyword evidence="3 4" id="KW-0560">Oxidoreductase</keyword>
<comment type="function">
    <text evidence="4">Catalyzes the NADPH-dependent reduction of ketopantoate into pantoic acid.</text>
</comment>
<dbReference type="InterPro" id="IPR013752">
    <property type="entry name" value="KPA_reductase"/>
</dbReference>
<dbReference type="Gene3D" id="3.40.50.720">
    <property type="entry name" value="NAD(P)-binding Rossmann-like Domain"/>
    <property type="match status" value="1"/>
</dbReference>
<dbReference type="EC" id="1.1.1.169" evidence="4"/>
<dbReference type="Pfam" id="PF08546">
    <property type="entry name" value="ApbA_C"/>
    <property type="match status" value="1"/>
</dbReference>
<accession>A0ABY3WEA6</accession>
<organism evidence="7 8">
    <name type="scientific">Arthrobacter sulfonylureivorans</name>
    <dbReference type="NCBI Taxonomy" id="2486855"/>
    <lineage>
        <taxon>Bacteria</taxon>
        <taxon>Bacillati</taxon>
        <taxon>Actinomycetota</taxon>
        <taxon>Actinomycetes</taxon>
        <taxon>Micrococcales</taxon>
        <taxon>Micrococcaceae</taxon>
        <taxon>Arthrobacter</taxon>
    </lineage>
</organism>
<keyword evidence="2 4" id="KW-0521">NADP</keyword>
<feature type="domain" description="Ketopantoate reductase N-terminal" evidence="5">
    <location>
        <begin position="3"/>
        <end position="150"/>
    </location>
</feature>
<dbReference type="InterPro" id="IPR013332">
    <property type="entry name" value="KPR_N"/>
</dbReference>